<accession>A0AAV5ERM9</accession>
<evidence type="ECO:0000259" key="1">
    <source>
        <dbReference type="Pfam" id="PF03478"/>
    </source>
</evidence>
<evidence type="ECO:0000259" key="2">
    <source>
        <dbReference type="Pfam" id="PF12937"/>
    </source>
</evidence>
<organism evidence="3 4">
    <name type="scientific">Eleusine coracana subsp. coracana</name>
    <dbReference type="NCBI Taxonomy" id="191504"/>
    <lineage>
        <taxon>Eukaryota</taxon>
        <taxon>Viridiplantae</taxon>
        <taxon>Streptophyta</taxon>
        <taxon>Embryophyta</taxon>
        <taxon>Tracheophyta</taxon>
        <taxon>Spermatophyta</taxon>
        <taxon>Magnoliopsida</taxon>
        <taxon>Liliopsida</taxon>
        <taxon>Poales</taxon>
        <taxon>Poaceae</taxon>
        <taxon>PACMAD clade</taxon>
        <taxon>Chloridoideae</taxon>
        <taxon>Cynodonteae</taxon>
        <taxon>Eleusininae</taxon>
        <taxon>Eleusine</taxon>
    </lineage>
</organism>
<dbReference type="InterPro" id="IPR036047">
    <property type="entry name" value="F-box-like_dom_sf"/>
</dbReference>
<dbReference type="Proteomes" id="UP001054889">
    <property type="component" value="Unassembled WGS sequence"/>
</dbReference>
<dbReference type="CDD" id="cd09917">
    <property type="entry name" value="F-box_SF"/>
    <property type="match status" value="1"/>
</dbReference>
<feature type="domain" description="F-box" evidence="2">
    <location>
        <begin position="9"/>
        <end position="44"/>
    </location>
</feature>
<evidence type="ECO:0000313" key="4">
    <source>
        <dbReference type="Proteomes" id="UP001054889"/>
    </source>
</evidence>
<dbReference type="PANTHER" id="PTHR44586">
    <property type="entry name" value="F-BOX DOMAIN CONTAINING PROTEIN, EXPRESSED"/>
    <property type="match status" value="1"/>
</dbReference>
<dbReference type="EMBL" id="BQKI01000078">
    <property type="protein sequence ID" value="GJN25226.1"/>
    <property type="molecule type" value="Genomic_DNA"/>
</dbReference>
<dbReference type="Pfam" id="PF12937">
    <property type="entry name" value="F-box-like"/>
    <property type="match status" value="1"/>
</dbReference>
<comment type="caution">
    <text evidence="3">The sequence shown here is derived from an EMBL/GenBank/DDBJ whole genome shotgun (WGS) entry which is preliminary data.</text>
</comment>
<evidence type="ECO:0008006" key="5">
    <source>
        <dbReference type="Google" id="ProtNLM"/>
    </source>
</evidence>
<dbReference type="InterPro" id="IPR005174">
    <property type="entry name" value="KIB1-4_b-propeller"/>
</dbReference>
<protein>
    <recommendedName>
        <fullName evidence="5">F-box domain-containing protein</fullName>
    </recommendedName>
</protein>
<dbReference type="InterPro" id="IPR001810">
    <property type="entry name" value="F-box_dom"/>
</dbReference>
<dbReference type="PANTHER" id="PTHR44586:SF23">
    <property type="entry name" value="F-BOX DOMAIN-CONTAINING PROTEIN"/>
    <property type="match status" value="1"/>
</dbReference>
<reference evidence="3" key="1">
    <citation type="journal article" date="2018" name="DNA Res.">
        <title>Multiple hybrid de novo genome assembly of finger millet, an orphan allotetraploid crop.</title>
        <authorList>
            <person name="Hatakeyama M."/>
            <person name="Aluri S."/>
            <person name="Balachadran M.T."/>
            <person name="Sivarajan S.R."/>
            <person name="Patrignani A."/>
            <person name="Gruter S."/>
            <person name="Poveda L."/>
            <person name="Shimizu-Inatsugi R."/>
            <person name="Baeten J."/>
            <person name="Francoijs K.J."/>
            <person name="Nataraja K.N."/>
            <person name="Reddy Y.A.N."/>
            <person name="Phadnis S."/>
            <person name="Ravikumar R.L."/>
            <person name="Schlapbach R."/>
            <person name="Sreeman S.M."/>
            <person name="Shimizu K.K."/>
        </authorList>
    </citation>
    <scope>NUCLEOTIDE SEQUENCE</scope>
</reference>
<feature type="domain" description="KIB1-4 beta-propeller" evidence="1">
    <location>
        <begin position="68"/>
        <end position="280"/>
    </location>
</feature>
<name>A0AAV5ERM9_ELECO</name>
<dbReference type="AlphaFoldDB" id="A0AAV5ERM9"/>
<proteinExistence type="predicted"/>
<gene>
    <name evidence="3" type="primary">gb13026</name>
    <name evidence="3" type="ORF">PR202_gb13026</name>
</gene>
<dbReference type="Gene3D" id="1.20.1280.50">
    <property type="match status" value="1"/>
</dbReference>
<evidence type="ECO:0000313" key="3">
    <source>
        <dbReference type="EMBL" id="GJN25226.1"/>
    </source>
</evidence>
<dbReference type="Pfam" id="PF03478">
    <property type="entry name" value="Beta-prop_KIB1-4"/>
    <property type="match status" value="1"/>
</dbReference>
<dbReference type="SUPFAM" id="SSF81383">
    <property type="entry name" value="F-box domain"/>
    <property type="match status" value="1"/>
</dbReference>
<reference evidence="3" key="2">
    <citation type="submission" date="2021-12" db="EMBL/GenBank/DDBJ databases">
        <title>Resequencing data analysis of finger millet.</title>
        <authorList>
            <person name="Hatakeyama M."/>
            <person name="Aluri S."/>
            <person name="Balachadran M.T."/>
            <person name="Sivarajan S.R."/>
            <person name="Poveda L."/>
            <person name="Shimizu-Inatsugi R."/>
            <person name="Schlapbach R."/>
            <person name="Sreeman S.M."/>
            <person name="Shimizu K.K."/>
        </authorList>
    </citation>
    <scope>NUCLEOTIDE SEQUENCE</scope>
</reference>
<keyword evidence="4" id="KW-1185">Reference proteome</keyword>
<sequence length="323" mass="35234">MEASHHPDWSGIPEDLIALVMRVLDIPDLLRVSSVCASWRAAVSPVRRVRIPITNASPCLLYSCAADEADTATIYSPSSGWILAADEESNLQALNQLTGAQVDLPPVTGLYHVESCFDDQGRPAYNLGDDPDVPDGKDIYIPLELRLYLYHRVYLSCSPSAGAECVVLLLHKHYGKMSFARVGDDRWTRISWKEHNERFPYSAGCRAAAFSKKDGVFYVLFGNDSEWIGGEGSNYIPTRTVSPARFAARCTMRAARIKCIDDNLRLHLQIECLRGDGMMVFADGSHPTSSSVLAPSSAFVVLRGAGEVGGAGAVWPEEAAAVL</sequence>